<dbReference type="AlphaFoldDB" id="A0A6H2A462"/>
<sequence length="43" mass="5144">MKKGKCEKWFDAIAKYKKEEYRGKCETCLYAGHCEDEKERGRP</sequence>
<name>A0A6H2A462_9ZZZZ</name>
<protein>
    <submittedName>
        <fullName evidence="1">Uncharacterized protein</fullName>
    </submittedName>
</protein>
<gene>
    <name evidence="1" type="ORF">TM448A06397_0005</name>
</gene>
<accession>A0A6H2A462</accession>
<proteinExistence type="predicted"/>
<evidence type="ECO:0000313" key="1">
    <source>
        <dbReference type="EMBL" id="QJA54993.1"/>
    </source>
</evidence>
<dbReference type="EMBL" id="MT144557">
    <property type="protein sequence ID" value="QJA54993.1"/>
    <property type="molecule type" value="Genomic_DNA"/>
</dbReference>
<organism evidence="1">
    <name type="scientific">viral metagenome</name>
    <dbReference type="NCBI Taxonomy" id="1070528"/>
    <lineage>
        <taxon>unclassified sequences</taxon>
        <taxon>metagenomes</taxon>
        <taxon>organismal metagenomes</taxon>
    </lineage>
</organism>
<reference evidence="1" key="1">
    <citation type="submission" date="2020-03" db="EMBL/GenBank/DDBJ databases">
        <title>The deep terrestrial virosphere.</title>
        <authorList>
            <person name="Holmfeldt K."/>
            <person name="Nilsson E."/>
            <person name="Simone D."/>
            <person name="Lopez-Fernandez M."/>
            <person name="Wu X."/>
            <person name="de Brujin I."/>
            <person name="Lundin D."/>
            <person name="Andersson A."/>
            <person name="Bertilsson S."/>
            <person name="Dopson M."/>
        </authorList>
    </citation>
    <scope>NUCLEOTIDE SEQUENCE</scope>
    <source>
        <strain evidence="1">TM448A06397</strain>
    </source>
</reference>